<feature type="compositionally biased region" description="Low complexity" evidence="1">
    <location>
        <begin position="299"/>
        <end position="336"/>
    </location>
</feature>
<dbReference type="AlphaFoldDB" id="A0A7J5UU45"/>
<feature type="region of interest" description="Disordered" evidence="1">
    <location>
        <begin position="1"/>
        <end position="42"/>
    </location>
</feature>
<feature type="region of interest" description="Disordered" evidence="1">
    <location>
        <begin position="207"/>
        <end position="336"/>
    </location>
</feature>
<protein>
    <submittedName>
        <fullName evidence="3">Uncharacterized protein</fullName>
    </submittedName>
</protein>
<dbReference type="OrthoDB" id="4964873at2"/>
<gene>
    <name evidence="3" type="ORF">GB883_01685</name>
</gene>
<evidence type="ECO:0000256" key="1">
    <source>
        <dbReference type="SAM" id="MobiDB-lite"/>
    </source>
</evidence>
<feature type="region of interest" description="Disordered" evidence="1">
    <location>
        <begin position="114"/>
        <end position="139"/>
    </location>
</feature>
<keyword evidence="2" id="KW-1133">Transmembrane helix</keyword>
<evidence type="ECO:0000313" key="4">
    <source>
        <dbReference type="Proteomes" id="UP000451860"/>
    </source>
</evidence>
<keyword evidence="2" id="KW-0472">Membrane</keyword>
<proteinExistence type="predicted"/>
<organism evidence="3 4">
    <name type="scientific">Georgenia thermotolerans</name>
    <dbReference type="NCBI Taxonomy" id="527326"/>
    <lineage>
        <taxon>Bacteria</taxon>
        <taxon>Bacillati</taxon>
        <taxon>Actinomycetota</taxon>
        <taxon>Actinomycetes</taxon>
        <taxon>Micrococcales</taxon>
        <taxon>Bogoriellaceae</taxon>
        <taxon>Georgenia</taxon>
    </lineage>
</organism>
<feature type="compositionally biased region" description="Basic and acidic residues" evidence="1">
    <location>
        <begin position="28"/>
        <end position="38"/>
    </location>
</feature>
<feature type="compositionally biased region" description="Low complexity" evidence="1">
    <location>
        <begin position="212"/>
        <end position="249"/>
    </location>
</feature>
<evidence type="ECO:0000313" key="3">
    <source>
        <dbReference type="EMBL" id="KAE8765796.1"/>
    </source>
</evidence>
<dbReference type="EMBL" id="WHJE01000004">
    <property type="protein sequence ID" value="KAE8765796.1"/>
    <property type="molecule type" value="Genomic_DNA"/>
</dbReference>
<reference evidence="3 4" key="1">
    <citation type="submission" date="2019-10" db="EMBL/GenBank/DDBJ databases">
        <title>Georgenia wutianyii sp. nov. and Georgenia yuyongxinii sp. nov. isolated from plateau pika (Ochotona curzoniae) in the Qinghai-Tibet plateau of China.</title>
        <authorList>
            <person name="Tian Z."/>
        </authorList>
    </citation>
    <scope>NUCLEOTIDE SEQUENCE [LARGE SCALE GENOMIC DNA]</scope>
    <source>
        <strain evidence="3 4">DSM 21501</strain>
    </source>
</reference>
<keyword evidence="4" id="KW-1185">Reference proteome</keyword>
<evidence type="ECO:0000256" key="2">
    <source>
        <dbReference type="SAM" id="Phobius"/>
    </source>
</evidence>
<keyword evidence="2" id="KW-0812">Transmembrane</keyword>
<dbReference type="RefSeq" id="WP_152200559.1">
    <property type="nucleotide sequence ID" value="NZ_VUKF01000004.1"/>
</dbReference>
<feature type="transmembrane region" description="Helical" evidence="2">
    <location>
        <begin position="177"/>
        <end position="199"/>
    </location>
</feature>
<dbReference type="Proteomes" id="UP000451860">
    <property type="component" value="Unassembled WGS sequence"/>
</dbReference>
<name>A0A7J5UU45_9MICO</name>
<feature type="compositionally biased region" description="Pro residues" evidence="1">
    <location>
        <begin position="265"/>
        <end position="298"/>
    </location>
</feature>
<comment type="caution">
    <text evidence="3">The sequence shown here is derived from an EMBL/GenBank/DDBJ whole genome shotgun (WGS) entry which is preliminary data.</text>
</comment>
<sequence>MSHDQNRPRPSSPPEPDGAVTAATAVKETPEPEKKTSDRPSATQLTAGALAAVTTTSLASYLGVAGTIIGAALSSIVTVLGSYIYTTSLRRTADRVSAAAPLVRARALGTRTTTVMSTRRQGATHGPRPRSETGSPTRVDDGATVAAAQAGAAAQPEDGKWRAAWRAVVERYGYRRLVAMVLGVFVVIIGAVTLVEVAAGKPLSDVVRNEQGSGTTIGVSSGTTSRETPAAPATPGQGPSEAPSSTPGPGSTPTPAPTATTAPGEPTPAPTQAPEPSPAPGETPAPEQSPAPQQPAPAPQQQAPQQAPTGGAGQPGTAANGQPEAAGAAQGTTSAE</sequence>
<feature type="transmembrane region" description="Helical" evidence="2">
    <location>
        <begin position="58"/>
        <end position="85"/>
    </location>
</feature>
<accession>A0A7J5UU45</accession>